<keyword evidence="3" id="KW-1185">Reference proteome</keyword>
<reference evidence="2" key="1">
    <citation type="journal article" date="2023" name="Mol. Phylogenet. Evol.">
        <title>Genome-scale phylogeny and comparative genomics of the fungal order Sordariales.</title>
        <authorList>
            <person name="Hensen N."/>
            <person name="Bonometti L."/>
            <person name="Westerberg I."/>
            <person name="Brannstrom I.O."/>
            <person name="Guillou S."/>
            <person name="Cros-Aarteil S."/>
            <person name="Calhoun S."/>
            <person name="Haridas S."/>
            <person name="Kuo A."/>
            <person name="Mondo S."/>
            <person name="Pangilinan J."/>
            <person name="Riley R."/>
            <person name="LaButti K."/>
            <person name="Andreopoulos B."/>
            <person name="Lipzen A."/>
            <person name="Chen C."/>
            <person name="Yan M."/>
            <person name="Daum C."/>
            <person name="Ng V."/>
            <person name="Clum A."/>
            <person name="Steindorff A."/>
            <person name="Ohm R.A."/>
            <person name="Martin F."/>
            <person name="Silar P."/>
            <person name="Natvig D.O."/>
            <person name="Lalanne C."/>
            <person name="Gautier V."/>
            <person name="Ament-Velasquez S.L."/>
            <person name="Kruys A."/>
            <person name="Hutchinson M.I."/>
            <person name="Powell A.J."/>
            <person name="Barry K."/>
            <person name="Miller A.N."/>
            <person name="Grigoriev I.V."/>
            <person name="Debuchy R."/>
            <person name="Gladieux P."/>
            <person name="Hiltunen Thoren M."/>
            <person name="Johannesson H."/>
        </authorList>
    </citation>
    <scope>NUCLEOTIDE SEQUENCE</scope>
    <source>
        <strain evidence="2">CBS 731.68</strain>
    </source>
</reference>
<organism evidence="2 3">
    <name type="scientific">Parathielavia appendiculata</name>
    <dbReference type="NCBI Taxonomy" id="2587402"/>
    <lineage>
        <taxon>Eukaryota</taxon>
        <taxon>Fungi</taxon>
        <taxon>Dikarya</taxon>
        <taxon>Ascomycota</taxon>
        <taxon>Pezizomycotina</taxon>
        <taxon>Sordariomycetes</taxon>
        <taxon>Sordariomycetidae</taxon>
        <taxon>Sordariales</taxon>
        <taxon>Chaetomiaceae</taxon>
        <taxon>Parathielavia</taxon>
    </lineage>
</organism>
<protein>
    <submittedName>
        <fullName evidence="2">Uncharacterized protein</fullName>
    </submittedName>
</protein>
<dbReference type="RefSeq" id="XP_062650607.1">
    <property type="nucleotide sequence ID" value="XM_062786105.1"/>
</dbReference>
<gene>
    <name evidence="2" type="ORF">N657DRAFT_177655</name>
</gene>
<feature type="region of interest" description="Disordered" evidence="1">
    <location>
        <begin position="162"/>
        <end position="222"/>
    </location>
</feature>
<dbReference type="AlphaFoldDB" id="A0AAN6U6M8"/>
<reference evidence="2" key="2">
    <citation type="submission" date="2023-05" db="EMBL/GenBank/DDBJ databases">
        <authorList>
            <consortium name="Lawrence Berkeley National Laboratory"/>
            <person name="Steindorff A."/>
            <person name="Hensen N."/>
            <person name="Bonometti L."/>
            <person name="Westerberg I."/>
            <person name="Brannstrom I.O."/>
            <person name="Guillou S."/>
            <person name="Cros-Aarteil S."/>
            <person name="Calhoun S."/>
            <person name="Haridas S."/>
            <person name="Kuo A."/>
            <person name="Mondo S."/>
            <person name="Pangilinan J."/>
            <person name="Riley R."/>
            <person name="Labutti K."/>
            <person name="Andreopoulos B."/>
            <person name="Lipzen A."/>
            <person name="Chen C."/>
            <person name="Yanf M."/>
            <person name="Daum C."/>
            <person name="Ng V."/>
            <person name="Clum A."/>
            <person name="Ohm R."/>
            <person name="Martin F."/>
            <person name="Silar P."/>
            <person name="Natvig D."/>
            <person name="Lalanne C."/>
            <person name="Gautier V."/>
            <person name="Ament-Velasquez S.L."/>
            <person name="Kruys A."/>
            <person name="Hutchinson M.I."/>
            <person name="Powell A.J."/>
            <person name="Barry K."/>
            <person name="Miller A.N."/>
            <person name="Grigoriev I.V."/>
            <person name="Debuchy R."/>
            <person name="Gladieux P."/>
            <person name="Thoren M.H."/>
            <person name="Johannesson H."/>
        </authorList>
    </citation>
    <scope>NUCLEOTIDE SEQUENCE</scope>
    <source>
        <strain evidence="2">CBS 731.68</strain>
    </source>
</reference>
<dbReference type="EMBL" id="MU853224">
    <property type="protein sequence ID" value="KAK4126836.1"/>
    <property type="molecule type" value="Genomic_DNA"/>
</dbReference>
<feature type="compositionally biased region" description="Polar residues" evidence="1">
    <location>
        <begin position="184"/>
        <end position="194"/>
    </location>
</feature>
<comment type="caution">
    <text evidence="2">The sequence shown here is derived from an EMBL/GenBank/DDBJ whole genome shotgun (WGS) entry which is preliminary data.</text>
</comment>
<evidence type="ECO:0000313" key="3">
    <source>
        <dbReference type="Proteomes" id="UP001302602"/>
    </source>
</evidence>
<feature type="compositionally biased region" description="Polar residues" evidence="1">
    <location>
        <begin position="162"/>
        <end position="171"/>
    </location>
</feature>
<feature type="compositionally biased region" description="Low complexity" evidence="1">
    <location>
        <begin position="203"/>
        <end position="212"/>
    </location>
</feature>
<evidence type="ECO:0000313" key="2">
    <source>
        <dbReference type="EMBL" id="KAK4126836.1"/>
    </source>
</evidence>
<feature type="region of interest" description="Disordered" evidence="1">
    <location>
        <begin position="105"/>
        <end position="129"/>
    </location>
</feature>
<sequence>MGEDEREALRGWFCTVAQQSGLIFGSRKKNQGRHELDLTGCLVFGGWRWSLSAAFRLWQQWKKVALRRDASCSNPLYYPAAAHLQTLPRHLWRTKRCSLAAIRAPPAPTSDHISRPGTSQPDPSSHHRLIGQPPIVIGSLIEGRMLQHHACAGTPGAPGTNCNYIPQSMDPSESYPAAARHTTNHPSVDSTSHSPLAEEGAARRIAAASRSIHLIPPPETIP</sequence>
<dbReference type="Proteomes" id="UP001302602">
    <property type="component" value="Unassembled WGS sequence"/>
</dbReference>
<name>A0AAN6U6M8_9PEZI</name>
<proteinExistence type="predicted"/>
<accession>A0AAN6U6M8</accession>
<evidence type="ECO:0000256" key="1">
    <source>
        <dbReference type="SAM" id="MobiDB-lite"/>
    </source>
</evidence>
<dbReference type="GeneID" id="87822871"/>